<dbReference type="OrthoDB" id="3518032at2"/>
<accession>A0A5C4QRN9</accession>
<comment type="caution">
    <text evidence="2">The sequence shown here is derived from an EMBL/GenBank/DDBJ whole genome shotgun (WGS) entry which is preliminary data.</text>
</comment>
<dbReference type="GO" id="GO:0000162">
    <property type="term" value="P:L-tryptophan biosynthetic process"/>
    <property type="evidence" value="ECO:0007669"/>
    <property type="project" value="TreeGrafter"/>
</dbReference>
<feature type="domain" description="Chorismate-utilising enzyme C-terminal" evidence="1">
    <location>
        <begin position="287"/>
        <end position="540"/>
    </location>
</feature>
<name>A0A5C4QRN9_9ACTN</name>
<dbReference type="AlphaFoldDB" id="A0A5C4QRN9"/>
<evidence type="ECO:0000313" key="3">
    <source>
        <dbReference type="Proteomes" id="UP000306145"/>
    </source>
</evidence>
<dbReference type="SUPFAM" id="SSF56322">
    <property type="entry name" value="ADC synthase"/>
    <property type="match status" value="1"/>
</dbReference>
<reference evidence="2 3" key="1">
    <citation type="submission" date="2019-06" db="EMBL/GenBank/DDBJ databases">
        <title>Micromonospora ordensis sp. nov., isolated from deep marine sediment.</title>
        <authorList>
            <person name="Veyisoglu A."/>
            <person name="Carro L."/>
            <person name="Klenk H.-P."/>
            <person name="Sahin N."/>
        </authorList>
    </citation>
    <scope>NUCLEOTIDE SEQUENCE [LARGE SCALE GENOMIC DNA]</scope>
    <source>
        <strain evidence="2 3">S2509</strain>
    </source>
</reference>
<dbReference type="PRINTS" id="PR00095">
    <property type="entry name" value="ANTSNTHASEI"/>
</dbReference>
<evidence type="ECO:0000313" key="2">
    <source>
        <dbReference type="EMBL" id="TNH29665.1"/>
    </source>
</evidence>
<dbReference type="InterPro" id="IPR019999">
    <property type="entry name" value="Anth_synth_I-like"/>
</dbReference>
<keyword evidence="3" id="KW-1185">Reference proteome</keyword>
<dbReference type="InterPro" id="IPR015890">
    <property type="entry name" value="Chorismate_C"/>
</dbReference>
<gene>
    <name evidence="2" type="ORF">FHG89_11705</name>
</gene>
<proteinExistence type="predicted"/>
<dbReference type="InterPro" id="IPR005801">
    <property type="entry name" value="ADC_synthase"/>
</dbReference>
<organism evidence="2 3">
    <name type="scientific">Micromonospora orduensis</name>
    <dbReference type="NCBI Taxonomy" id="1420891"/>
    <lineage>
        <taxon>Bacteria</taxon>
        <taxon>Bacillati</taxon>
        <taxon>Actinomycetota</taxon>
        <taxon>Actinomycetes</taxon>
        <taxon>Micromonosporales</taxon>
        <taxon>Micromonosporaceae</taxon>
        <taxon>Micromonospora</taxon>
    </lineage>
</organism>
<dbReference type="Proteomes" id="UP000306145">
    <property type="component" value="Unassembled WGS sequence"/>
</dbReference>
<dbReference type="EMBL" id="VDFY01000138">
    <property type="protein sequence ID" value="TNH29665.1"/>
    <property type="molecule type" value="Genomic_DNA"/>
</dbReference>
<sequence length="555" mass="60014">MPVVRVLSCGGKSPSCRVTRWASANGGARIGLLRGGSTVSSLSNGVVDRPIRPHSVAARRTPPVESIPIEVTSVTLPSIDPLSLYTTLAECRPHDDLYLFESLDGPDQDRCAAAVGWGRLAELRFIADRLEVTGDGPLGDALAAVLTTVLGEPVRRHAGEGAWRVAGPAQVWAAVRAVQGAFALRTTAPADSFAFGFLTTLAYEAARDMDELSVDRVVDDIPRCTLALFRHTVWWDLRAGTVRHLCATGPHLPREDPADSRIPEHLADHPEVPAAPAPSLVRDTVDEETFAARVKQCLRHIEVGDSYQIQIGHRIDVETTLTPLEVYRRLRHRNPSPYMYLAPWAGQTVIGASPELFLRIEGGRLSMRPIAGTAPRGADPETDHRRIAELTASEKERAEHVMLVDLCRNDIGRVCVPGTLSVDAMFDVEPFAYVHHLVSTVSGQLDDAADVWAAICAAFPAGTMTGAPKLRAMEIIDGLEDEPRGVYAGSIGLVDLRGYAVLALCIRTAVHDGHRYRTQASAGVVADSTPGAEWRETLAKMSATYWALTGAELLP</sequence>
<dbReference type="Pfam" id="PF00425">
    <property type="entry name" value="Chorismate_bind"/>
    <property type="match status" value="1"/>
</dbReference>
<dbReference type="PANTHER" id="PTHR11236">
    <property type="entry name" value="AMINOBENZOATE/ANTHRANILATE SYNTHASE"/>
    <property type="match status" value="1"/>
</dbReference>
<dbReference type="Gene3D" id="3.60.120.10">
    <property type="entry name" value="Anthranilate synthase"/>
    <property type="match status" value="1"/>
</dbReference>
<evidence type="ECO:0000259" key="1">
    <source>
        <dbReference type="Pfam" id="PF00425"/>
    </source>
</evidence>
<protein>
    <submittedName>
        <fullName evidence="2">Anthranilate synthase component I family protein</fullName>
    </submittedName>
</protein>
<dbReference type="PANTHER" id="PTHR11236:SF9">
    <property type="entry name" value="ANTHRANILATE SYNTHASE COMPONENT 1"/>
    <property type="match status" value="1"/>
</dbReference>